<keyword evidence="2" id="KW-1185">Reference proteome</keyword>
<evidence type="ECO:0000313" key="1">
    <source>
        <dbReference type="EMBL" id="RDX77357.1"/>
    </source>
</evidence>
<protein>
    <submittedName>
        <fullName evidence="1">Uncharacterized protein</fullName>
    </submittedName>
</protein>
<dbReference type="Proteomes" id="UP000257109">
    <property type="component" value="Unassembled WGS sequence"/>
</dbReference>
<comment type="caution">
    <text evidence="1">The sequence shown here is derived from an EMBL/GenBank/DDBJ whole genome shotgun (WGS) entry which is preliminary data.</text>
</comment>
<name>A0A371FGB1_MUCPR</name>
<proteinExistence type="predicted"/>
<reference evidence="1" key="1">
    <citation type="submission" date="2018-05" db="EMBL/GenBank/DDBJ databases">
        <title>Draft genome of Mucuna pruriens seed.</title>
        <authorList>
            <person name="Nnadi N.E."/>
            <person name="Vos R."/>
            <person name="Hasami M.H."/>
            <person name="Devisetty U.K."/>
            <person name="Aguiy J.C."/>
        </authorList>
    </citation>
    <scope>NUCLEOTIDE SEQUENCE [LARGE SCALE GENOMIC DNA]</scope>
    <source>
        <strain evidence="1">JCA_2017</strain>
    </source>
</reference>
<feature type="non-terminal residue" evidence="1">
    <location>
        <position position="366"/>
    </location>
</feature>
<evidence type="ECO:0000313" key="2">
    <source>
        <dbReference type="Proteomes" id="UP000257109"/>
    </source>
</evidence>
<dbReference type="EMBL" id="QJKJ01009195">
    <property type="protein sequence ID" value="RDX77357.1"/>
    <property type="molecule type" value="Genomic_DNA"/>
</dbReference>
<sequence>MVGNSNRREGKTVMVPIPKTEDLNYEFPPYTTFSGDVGRTFFEPMHSATIPSATAAIQPTIWSTTATTLNRSATVAPDNVASSSGGKLRAFFIGMGFLPCLVDKVIEENGEENSETLLEALLRYSSPGWNTSKAIYRNLKLIYRNLEHREEDFKKNGNLQIEVYNDADWAGSIIVGRPASGYCAFVRGNLVWNLYQWPMEFVRLCGLKNYRLATPIPMKVYCDNKSANSVARSPVSMTELKLDRSAVCTYYADILITGLSIRTLMVQGRSAPNFYPDGHSKEVAWCLISPLLLNFKPFRLEILVLFTDCMVVFFAPGVRIWDGKVLNATLYLAFFHASPRFIRSGKGTVCAPTLLMGNGSHLNALQ</sequence>
<accession>A0A371FGB1</accession>
<gene>
    <name evidence="1" type="ORF">CR513_42539</name>
</gene>
<organism evidence="1 2">
    <name type="scientific">Mucuna pruriens</name>
    <name type="common">Velvet bean</name>
    <name type="synonym">Dolichos pruriens</name>
    <dbReference type="NCBI Taxonomy" id="157652"/>
    <lineage>
        <taxon>Eukaryota</taxon>
        <taxon>Viridiplantae</taxon>
        <taxon>Streptophyta</taxon>
        <taxon>Embryophyta</taxon>
        <taxon>Tracheophyta</taxon>
        <taxon>Spermatophyta</taxon>
        <taxon>Magnoliopsida</taxon>
        <taxon>eudicotyledons</taxon>
        <taxon>Gunneridae</taxon>
        <taxon>Pentapetalae</taxon>
        <taxon>rosids</taxon>
        <taxon>fabids</taxon>
        <taxon>Fabales</taxon>
        <taxon>Fabaceae</taxon>
        <taxon>Papilionoideae</taxon>
        <taxon>50 kb inversion clade</taxon>
        <taxon>NPAAA clade</taxon>
        <taxon>indigoferoid/millettioid clade</taxon>
        <taxon>Phaseoleae</taxon>
        <taxon>Mucuna</taxon>
    </lineage>
</organism>
<dbReference type="OrthoDB" id="1750885at2759"/>
<dbReference type="AlphaFoldDB" id="A0A371FGB1"/>